<keyword evidence="2" id="KW-1185">Reference proteome</keyword>
<evidence type="ECO:0008006" key="3">
    <source>
        <dbReference type="Google" id="ProtNLM"/>
    </source>
</evidence>
<dbReference type="PANTHER" id="PTHR37841:SF1">
    <property type="entry name" value="DUF3298 DOMAIN-CONTAINING PROTEIN"/>
    <property type="match status" value="1"/>
</dbReference>
<proteinExistence type="predicted"/>
<gene>
    <name evidence="1" type="ORF">A3Q29_05205</name>
</gene>
<evidence type="ECO:0000313" key="2">
    <source>
        <dbReference type="Proteomes" id="UP000179588"/>
    </source>
</evidence>
<reference evidence="1 2" key="1">
    <citation type="submission" date="2016-03" db="EMBL/GenBank/DDBJ databases">
        <title>Genome sequence of Providencia stuartii strain, isolated from the salivary glands of larval Lucilia sericata.</title>
        <authorList>
            <person name="Yuan Y."/>
            <person name="Zhang Y."/>
            <person name="Fu S."/>
            <person name="Crippen T.L."/>
            <person name="Visi D."/>
            <person name="Benbow M.E."/>
            <person name="Allen M."/>
            <person name="Tomberlin J.K."/>
            <person name="Sze S.-H."/>
            <person name="Tarone A.M."/>
        </authorList>
    </citation>
    <scope>NUCLEOTIDE SEQUENCE [LARGE SCALE GENOMIC DNA]</scope>
    <source>
        <strain evidence="1 2">Crippen</strain>
    </source>
</reference>
<dbReference type="AlphaFoldDB" id="A0A1S1HRW3"/>
<comment type="caution">
    <text evidence="1">The sequence shown here is derived from an EMBL/GenBank/DDBJ whole genome shotgun (WGS) entry which is preliminary data.</text>
</comment>
<dbReference type="InterPro" id="IPR032774">
    <property type="entry name" value="WG_beta_rep"/>
</dbReference>
<organism evidence="1 2">
    <name type="scientific">Providencia stuartii</name>
    <dbReference type="NCBI Taxonomy" id="588"/>
    <lineage>
        <taxon>Bacteria</taxon>
        <taxon>Pseudomonadati</taxon>
        <taxon>Pseudomonadota</taxon>
        <taxon>Gammaproteobacteria</taxon>
        <taxon>Enterobacterales</taxon>
        <taxon>Morganellaceae</taxon>
        <taxon>Providencia</taxon>
    </lineage>
</organism>
<protein>
    <recommendedName>
        <fullName evidence="3">KWG Leptospira</fullName>
    </recommendedName>
</protein>
<accession>A0A1S1HRW3</accession>
<sequence length="232" mass="26705">MNSVFSLSDDAFVIAKDNEILLFNTENEKPILFSGENLIINILDFPDEQSSFFYYKDKQGYHIINDKGTQLLPAAEYKIKNGGNNTILFGPSFFIEDKMDTFDKKFYFLNSEGDIFLTLFGYDKVEEFSDDMTHVERNKLHGFIDATGYEVIPLHYENARNFDNGYALVKKDNHWGVINKQGDIIIPFKYSSHNSLSSTNGLVSYHIDGKDYTMEELLKENAVKTEKYGNNE</sequence>
<name>A0A1S1HRW3_PROST</name>
<evidence type="ECO:0000313" key="1">
    <source>
        <dbReference type="EMBL" id="OHT24063.1"/>
    </source>
</evidence>
<dbReference type="EMBL" id="LVIE01000168">
    <property type="protein sequence ID" value="OHT24063.1"/>
    <property type="molecule type" value="Genomic_DNA"/>
</dbReference>
<dbReference type="PANTHER" id="PTHR37841">
    <property type="entry name" value="GLR2918 PROTEIN"/>
    <property type="match status" value="1"/>
</dbReference>
<dbReference type="Proteomes" id="UP000179588">
    <property type="component" value="Unassembled WGS sequence"/>
</dbReference>
<dbReference type="Pfam" id="PF14903">
    <property type="entry name" value="WG_beta_rep"/>
    <property type="match status" value="2"/>
</dbReference>